<reference evidence="7 8" key="1">
    <citation type="submission" date="2020-10" db="EMBL/GenBank/DDBJ databases">
        <title>Campylobacter and Helicobacter PacBio genomes.</title>
        <authorList>
            <person name="Lane C."/>
        </authorList>
    </citation>
    <scope>NUCLEOTIDE SEQUENCE [LARGE SCALE GENOMIC DNA]</scope>
    <source>
        <strain evidence="7 8">2016D-0077</strain>
    </source>
</reference>
<evidence type="ECO:0000256" key="1">
    <source>
        <dbReference type="ARBA" id="ARBA00012771"/>
    </source>
</evidence>
<dbReference type="InterPro" id="IPR002052">
    <property type="entry name" value="DNA_methylase_N6_adenine_CS"/>
</dbReference>
<keyword evidence="8" id="KW-1185">Reference proteome</keyword>
<accession>A0A7M1LFS9</accession>
<evidence type="ECO:0000256" key="3">
    <source>
        <dbReference type="ARBA" id="ARBA00022679"/>
    </source>
</evidence>
<dbReference type="GO" id="GO:0102559">
    <property type="term" value="F:peptide chain release factor N(5)-glutamine methyltransferase activity"/>
    <property type="evidence" value="ECO:0007669"/>
    <property type="project" value="UniProtKB-EC"/>
</dbReference>
<dbReference type="PANTHER" id="PTHR18895">
    <property type="entry name" value="HEMK METHYLTRANSFERASE"/>
    <property type="match status" value="1"/>
</dbReference>
<feature type="domain" description="Methyltransferase small" evidence="6">
    <location>
        <begin position="91"/>
        <end position="182"/>
    </location>
</feature>
<evidence type="ECO:0000259" key="6">
    <source>
        <dbReference type="Pfam" id="PF05175"/>
    </source>
</evidence>
<dbReference type="InterPro" id="IPR004556">
    <property type="entry name" value="HemK-like"/>
</dbReference>
<dbReference type="InterPro" id="IPR019874">
    <property type="entry name" value="RF_methyltr_PrmC"/>
</dbReference>
<protein>
    <recommendedName>
        <fullName evidence="1">peptide chain release factor N(5)-glutamine methyltransferase</fullName>
        <ecNumber evidence="1">2.1.1.297</ecNumber>
    </recommendedName>
</protein>
<dbReference type="AlphaFoldDB" id="A0A7M1LFS9"/>
<dbReference type="Gene3D" id="3.40.50.150">
    <property type="entry name" value="Vaccinia Virus protein VP39"/>
    <property type="match status" value="1"/>
</dbReference>
<organism evidence="7 8">
    <name type="scientific">Campylobacter corcagiensis</name>
    <dbReference type="NCBI Taxonomy" id="1448857"/>
    <lineage>
        <taxon>Bacteria</taxon>
        <taxon>Pseudomonadati</taxon>
        <taxon>Campylobacterota</taxon>
        <taxon>Epsilonproteobacteria</taxon>
        <taxon>Campylobacterales</taxon>
        <taxon>Campylobacteraceae</taxon>
        <taxon>Campylobacter</taxon>
    </lineage>
</organism>
<sequence>MKVAEAIALASKECESKFVARELMKFHLKVTTNELLLALNDELKKDSAYFTNVKLYKAGVALEYITGSATFMDKEFKVDQNVLIPRFETEILVSKVIDIAKRFENPKICEIGVGSGIISIMLKLNLPKAKIVATDISEKALKIAKFNASKYNLDIKFYHTSLIDGLSENFDIIVSNPPYIKNSYKLDKWVRNEPSLALFGGEKGDEILKQIIALAKDKTKILACEMGYDQKNSLEKELKKNGFSYTFYKDLAGFDRGFVAQRLFL</sequence>
<gene>
    <name evidence="7" type="primary">prmC</name>
    <name evidence="7" type="ORF">IMC76_05910</name>
</gene>
<dbReference type="PANTHER" id="PTHR18895:SF74">
    <property type="entry name" value="MTRF1L RELEASE FACTOR GLUTAMINE METHYLTRANSFERASE"/>
    <property type="match status" value="1"/>
</dbReference>
<keyword evidence="3 7" id="KW-0808">Transferase</keyword>
<dbReference type="InterPro" id="IPR050320">
    <property type="entry name" value="N5-glutamine_MTase"/>
</dbReference>
<dbReference type="GO" id="GO:0003676">
    <property type="term" value="F:nucleic acid binding"/>
    <property type="evidence" value="ECO:0007669"/>
    <property type="project" value="InterPro"/>
</dbReference>
<evidence type="ECO:0000313" key="7">
    <source>
        <dbReference type="EMBL" id="QOQ86756.1"/>
    </source>
</evidence>
<dbReference type="InterPro" id="IPR007848">
    <property type="entry name" value="Small_mtfrase_dom"/>
</dbReference>
<dbReference type="GO" id="GO:0032259">
    <property type="term" value="P:methylation"/>
    <property type="evidence" value="ECO:0007669"/>
    <property type="project" value="UniProtKB-KW"/>
</dbReference>
<dbReference type="Gene3D" id="1.10.8.10">
    <property type="entry name" value="DNA helicase RuvA subunit, C-terminal domain"/>
    <property type="match status" value="1"/>
</dbReference>
<dbReference type="NCBIfam" id="TIGR00536">
    <property type="entry name" value="hemK_fam"/>
    <property type="match status" value="1"/>
</dbReference>
<dbReference type="OrthoDB" id="9800643at2"/>
<dbReference type="NCBIfam" id="TIGR03534">
    <property type="entry name" value="RF_mod_PrmC"/>
    <property type="match status" value="1"/>
</dbReference>
<name>A0A7M1LFS9_9BACT</name>
<dbReference type="InterPro" id="IPR029063">
    <property type="entry name" value="SAM-dependent_MTases_sf"/>
</dbReference>
<dbReference type="EC" id="2.1.1.297" evidence="1"/>
<dbReference type="CDD" id="cd02440">
    <property type="entry name" value="AdoMet_MTases"/>
    <property type="match status" value="1"/>
</dbReference>
<dbReference type="SUPFAM" id="SSF53335">
    <property type="entry name" value="S-adenosyl-L-methionine-dependent methyltransferases"/>
    <property type="match status" value="1"/>
</dbReference>
<evidence type="ECO:0000313" key="8">
    <source>
        <dbReference type="Proteomes" id="UP000594749"/>
    </source>
</evidence>
<dbReference type="Proteomes" id="UP000594749">
    <property type="component" value="Chromosome"/>
</dbReference>
<evidence type="ECO:0000256" key="4">
    <source>
        <dbReference type="ARBA" id="ARBA00022691"/>
    </source>
</evidence>
<dbReference type="Pfam" id="PF05175">
    <property type="entry name" value="MTS"/>
    <property type="match status" value="1"/>
</dbReference>
<dbReference type="PROSITE" id="PS00092">
    <property type="entry name" value="N6_MTASE"/>
    <property type="match status" value="1"/>
</dbReference>
<keyword evidence="2 7" id="KW-0489">Methyltransferase</keyword>
<evidence type="ECO:0000256" key="2">
    <source>
        <dbReference type="ARBA" id="ARBA00022603"/>
    </source>
</evidence>
<dbReference type="EMBL" id="CP063078">
    <property type="protein sequence ID" value="QOQ86756.1"/>
    <property type="molecule type" value="Genomic_DNA"/>
</dbReference>
<keyword evidence="4" id="KW-0949">S-adenosyl-L-methionine</keyword>
<evidence type="ECO:0000256" key="5">
    <source>
        <dbReference type="ARBA" id="ARBA00048391"/>
    </source>
</evidence>
<comment type="catalytic activity">
    <reaction evidence="5">
        <text>L-glutaminyl-[peptide chain release factor] + S-adenosyl-L-methionine = N(5)-methyl-L-glutaminyl-[peptide chain release factor] + S-adenosyl-L-homocysteine + H(+)</text>
        <dbReference type="Rhea" id="RHEA:42896"/>
        <dbReference type="Rhea" id="RHEA-COMP:10271"/>
        <dbReference type="Rhea" id="RHEA-COMP:10272"/>
        <dbReference type="ChEBI" id="CHEBI:15378"/>
        <dbReference type="ChEBI" id="CHEBI:30011"/>
        <dbReference type="ChEBI" id="CHEBI:57856"/>
        <dbReference type="ChEBI" id="CHEBI:59789"/>
        <dbReference type="ChEBI" id="CHEBI:61891"/>
        <dbReference type="EC" id="2.1.1.297"/>
    </reaction>
</comment>
<dbReference type="RefSeq" id="WP_025803212.1">
    <property type="nucleotide sequence ID" value="NZ_CP053842.1"/>
</dbReference>
<proteinExistence type="predicted"/>